<evidence type="ECO:0000256" key="1">
    <source>
        <dbReference type="SAM" id="MobiDB-lite"/>
    </source>
</evidence>
<dbReference type="Proteomes" id="UP000321331">
    <property type="component" value="Unassembled WGS sequence"/>
</dbReference>
<reference evidence="2 3" key="1">
    <citation type="submission" date="2019-07" db="EMBL/GenBank/DDBJ databases">
        <title>The First High-Quality Draft Genome Sequence of the Causal Agent of the Current Panama Disease Epidemic.</title>
        <authorList>
            <person name="Warmington R.J."/>
            <person name="Kay W."/>
            <person name="Jeffries A."/>
            <person name="Bebber D."/>
            <person name="Moore K."/>
            <person name="Studholme D.J."/>
        </authorList>
    </citation>
    <scope>NUCLEOTIDE SEQUENCE [LARGE SCALE GENOMIC DNA]</scope>
    <source>
        <strain evidence="2 3">TR4</strain>
    </source>
</reference>
<evidence type="ECO:0000313" key="2">
    <source>
        <dbReference type="EMBL" id="TXC07346.1"/>
    </source>
</evidence>
<dbReference type="EMBL" id="VMNF01000005">
    <property type="protein sequence ID" value="TXC07346.1"/>
    <property type="molecule type" value="Genomic_DNA"/>
</dbReference>
<evidence type="ECO:0000313" key="3">
    <source>
        <dbReference type="Proteomes" id="UP000321331"/>
    </source>
</evidence>
<feature type="region of interest" description="Disordered" evidence="1">
    <location>
        <begin position="28"/>
        <end position="86"/>
    </location>
</feature>
<organism evidence="2 3">
    <name type="scientific">Fusarium oxysporum f. sp. cubense</name>
    <dbReference type="NCBI Taxonomy" id="61366"/>
    <lineage>
        <taxon>Eukaryota</taxon>
        <taxon>Fungi</taxon>
        <taxon>Dikarya</taxon>
        <taxon>Ascomycota</taxon>
        <taxon>Pezizomycotina</taxon>
        <taxon>Sordariomycetes</taxon>
        <taxon>Hypocreomycetidae</taxon>
        <taxon>Hypocreales</taxon>
        <taxon>Nectriaceae</taxon>
        <taxon>Fusarium</taxon>
        <taxon>Fusarium oxysporum species complex</taxon>
    </lineage>
</organism>
<feature type="compositionally biased region" description="Basic and acidic residues" evidence="1">
    <location>
        <begin position="39"/>
        <end position="51"/>
    </location>
</feature>
<dbReference type="AlphaFoldDB" id="A0A5C6T9G6"/>
<protein>
    <submittedName>
        <fullName evidence="2">Uncharacterized protein</fullName>
    </submittedName>
</protein>
<comment type="caution">
    <text evidence="2">The sequence shown here is derived from an EMBL/GenBank/DDBJ whole genome shotgun (WGS) entry which is preliminary data.</text>
</comment>
<accession>A0A5C6T9G6</accession>
<sequence length="86" mass="9654">MLLQSKIKATNKLIDNFKRIPELMAESRSQFSKMARSSKRQESYKTPDRPSGEAMGGRSADVDSATQREQLPFSEATVIQDGFTAR</sequence>
<name>A0A5C6T9G6_FUSOC</name>
<proteinExistence type="predicted"/>
<gene>
    <name evidence="2" type="ORF">FocTR4_00004025</name>
</gene>